<dbReference type="Pfam" id="PF25794">
    <property type="entry name" value="SACS"/>
    <property type="match status" value="1"/>
</dbReference>
<accession>A0A9N9ECZ6</accession>
<feature type="domain" description="BTB" evidence="1">
    <location>
        <begin position="946"/>
        <end position="1009"/>
    </location>
</feature>
<sequence length="1097" mass="128272">SDLNPIEIFERRVRRRTPLPTSETTFYFFLQEEWFKLPHLGKLMVKRRILLRPSAILLSISIFREFLQNADDAGATRFHIIIDGRSHPSDSLFNNEMKAWQGPAILIFNNQKFEESDFESLMQLRVGGKQDDNTKIGKHGLGFNTCFHFTDVPSFISGDSIAFLDPQEKFLRKRGIIGPFPTNGIEGLSEKDQLVPFEGIEGINFRSTFEGTLFRIPLRREASELSDRTFSIVEILELFSNLKSTIPSQLLFLRNIETIEISQISETTVPLQIKPLCKVTMEELDETVKNKRRCEHVINGEFPVFQIKTKMIDYENLNNIKYNSWIIAIGAQQDPEDSQLQKYAQRYRLRVLGGVAAPLEHPIDFEGKMYSFLLLSDTFTNLPVHLNGAWAQGSDRAMLLIENNKMPDLDQLKLSWNRHILLDFLPKLHCKLLKEAIRLNITDPVSKFWFFPSKRHPKYAIEYGFKVLKYLLQTETILFNDSSEDDVNDHVNNFFECLSGQRIDELRSLLIDYWEMVGIISSPISYLASIFESNSEMLLKPASFGYLLPTSVCWYQTRSSTIYFCGYHQFLTKLSVPLRNIYSYVFQDVEFPRESNGSYIRFLNSVLKFDNVVQGLKNKRCFPNSNTRILKKITDLFDPNNSVFRTVFGGYENTGVFLHFSLLEHVSRLSSIGFNSTVDEIAFNKCADMIEELQKEPEPPFDIRYRGFTLVDHLYKNITVFNLDNIRRIPIFPVAKSLGEPYDTHYNHNDDTRVFGCLNEVILPNYRDVAWSQMYLIAEDIIPPPQVLQRHPSFGKPNVSTVVKHLRFLYNVLRNDDEWRNNWADKFKHDVFEVYKWLDDETSHEGIDLSMYIRLNDTLFLNFTIDQNPFNRDNWVAAKDLILNREPGEDQYVNPMLARFPNMLKSAGVREIRPPNYVIRVKQHDQPSINRNRSFEFLLDQRSPLNDFTFILNGEKIKASRFMLASSSRALHRELTANPTNQIFLQDIQPNSMRILLRYLYGQDIDDAIKRRDSINVWNRRTGYEIYNNSNFQLYKDLLKLAECFQLDHLKSLMEFRLSRFVQMSNVRDMKKFAENFKAEQLKQYCHHFIRDNSELL</sequence>
<dbReference type="SUPFAM" id="SSF54695">
    <property type="entry name" value="POZ domain"/>
    <property type="match status" value="1"/>
</dbReference>
<proteinExistence type="predicted"/>
<gene>
    <name evidence="2" type="ORF">FMOSSE_LOCUS12305</name>
</gene>
<dbReference type="InterPro" id="IPR058210">
    <property type="entry name" value="SACS/Nov_dom"/>
</dbReference>
<dbReference type="Pfam" id="PF00651">
    <property type="entry name" value="BTB"/>
    <property type="match status" value="1"/>
</dbReference>
<dbReference type="AlphaFoldDB" id="A0A9N9ECZ6"/>
<dbReference type="InterPro" id="IPR036890">
    <property type="entry name" value="HATPase_C_sf"/>
</dbReference>
<dbReference type="EMBL" id="CAJVPP010005700">
    <property type="protein sequence ID" value="CAG8668870.1"/>
    <property type="molecule type" value="Genomic_DNA"/>
</dbReference>
<dbReference type="GO" id="GO:0030544">
    <property type="term" value="F:Hsp70 protein binding"/>
    <property type="evidence" value="ECO:0007669"/>
    <property type="project" value="TreeGrafter"/>
</dbReference>
<dbReference type="NCBIfam" id="NF047352">
    <property type="entry name" value="P_loop_sacsin"/>
    <property type="match status" value="1"/>
</dbReference>
<comment type="caution">
    <text evidence="2">The sequence shown here is derived from an EMBL/GenBank/DDBJ whole genome shotgun (WGS) entry which is preliminary data.</text>
</comment>
<organism evidence="2 3">
    <name type="scientific">Funneliformis mosseae</name>
    <name type="common">Endomycorrhizal fungus</name>
    <name type="synonym">Glomus mosseae</name>
    <dbReference type="NCBI Taxonomy" id="27381"/>
    <lineage>
        <taxon>Eukaryota</taxon>
        <taxon>Fungi</taxon>
        <taxon>Fungi incertae sedis</taxon>
        <taxon>Mucoromycota</taxon>
        <taxon>Glomeromycotina</taxon>
        <taxon>Glomeromycetes</taxon>
        <taxon>Glomerales</taxon>
        <taxon>Glomeraceae</taxon>
        <taxon>Funneliformis</taxon>
    </lineage>
</organism>
<feature type="non-terminal residue" evidence="2">
    <location>
        <position position="1097"/>
    </location>
</feature>
<dbReference type="PROSITE" id="PS50097">
    <property type="entry name" value="BTB"/>
    <property type="match status" value="1"/>
</dbReference>
<evidence type="ECO:0000313" key="2">
    <source>
        <dbReference type="EMBL" id="CAG8668870.1"/>
    </source>
</evidence>
<dbReference type="InterPro" id="IPR011333">
    <property type="entry name" value="SKP1/BTB/POZ_sf"/>
</dbReference>
<dbReference type="InterPro" id="IPR052972">
    <property type="entry name" value="Sacsin_chaperone_reg"/>
</dbReference>
<evidence type="ECO:0000259" key="1">
    <source>
        <dbReference type="PROSITE" id="PS50097"/>
    </source>
</evidence>
<dbReference type="SUPFAM" id="SSF55874">
    <property type="entry name" value="ATPase domain of HSP90 chaperone/DNA topoisomerase II/histidine kinase"/>
    <property type="match status" value="1"/>
</dbReference>
<dbReference type="PANTHER" id="PTHR15600:SF42">
    <property type="entry name" value="SACSIN"/>
    <property type="match status" value="1"/>
</dbReference>
<evidence type="ECO:0000313" key="3">
    <source>
        <dbReference type="Proteomes" id="UP000789375"/>
    </source>
</evidence>
<dbReference type="Proteomes" id="UP000789375">
    <property type="component" value="Unassembled WGS sequence"/>
</dbReference>
<dbReference type="PANTHER" id="PTHR15600">
    <property type="entry name" value="SACSIN"/>
    <property type="match status" value="1"/>
</dbReference>
<dbReference type="InterPro" id="IPR000210">
    <property type="entry name" value="BTB/POZ_dom"/>
</dbReference>
<protein>
    <submittedName>
        <fullName evidence="2">16829_t:CDS:1</fullName>
    </submittedName>
</protein>
<reference evidence="2" key="1">
    <citation type="submission" date="2021-06" db="EMBL/GenBank/DDBJ databases">
        <authorList>
            <person name="Kallberg Y."/>
            <person name="Tangrot J."/>
            <person name="Rosling A."/>
        </authorList>
    </citation>
    <scope>NUCLEOTIDE SEQUENCE</scope>
    <source>
        <strain evidence="2">87-6 pot B 2015</strain>
    </source>
</reference>
<keyword evidence="3" id="KW-1185">Reference proteome</keyword>
<name>A0A9N9ECZ6_FUNMO</name>
<dbReference type="CDD" id="cd18186">
    <property type="entry name" value="BTB_POZ_ZBTB_KLHL-like"/>
    <property type="match status" value="1"/>
</dbReference>
<dbReference type="SMART" id="SM00225">
    <property type="entry name" value="BTB"/>
    <property type="match status" value="1"/>
</dbReference>
<dbReference type="Gene3D" id="3.30.710.10">
    <property type="entry name" value="Potassium Channel Kv1.1, Chain A"/>
    <property type="match status" value="1"/>
</dbReference>